<organism evidence="7 8">
    <name type="scientific">Albimonas pacifica</name>
    <dbReference type="NCBI Taxonomy" id="1114924"/>
    <lineage>
        <taxon>Bacteria</taxon>
        <taxon>Pseudomonadati</taxon>
        <taxon>Pseudomonadota</taxon>
        <taxon>Alphaproteobacteria</taxon>
        <taxon>Rhodobacterales</taxon>
        <taxon>Paracoccaceae</taxon>
        <taxon>Albimonas</taxon>
    </lineage>
</organism>
<keyword evidence="7" id="KW-0966">Cell projection</keyword>
<evidence type="ECO:0000256" key="6">
    <source>
        <dbReference type="PIRNR" id="PIRNR002889"/>
    </source>
</evidence>
<comment type="subcellular location">
    <subcellularLocation>
        <location evidence="1 6">Bacterial flagellum basal body</location>
    </subcellularLocation>
</comment>
<evidence type="ECO:0000256" key="1">
    <source>
        <dbReference type="ARBA" id="ARBA00004117"/>
    </source>
</evidence>
<keyword evidence="7" id="KW-0969">Cilium</keyword>
<dbReference type="STRING" id="1114924.SAMN05216258_103103"/>
<dbReference type="GO" id="GO:0030694">
    <property type="term" value="C:bacterial-type flagellum basal body, rod"/>
    <property type="evidence" value="ECO:0007669"/>
    <property type="project" value="InterPro"/>
</dbReference>
<dbReference type="PIRSF" id="PIRSF002889">
    <property type="entry name" value="Rod_FlgB"/>
    <property type="match status" value="1"/>
</dbReference>
<evidence type="ECO:0000313" key="7">
    <source>
        <dbReference type="EMBL" id="SFH92190.1"/>
    </source>
</evidence>
<comment type="similarity">
    <text evidence="2 6">Belongs to the flagella basal body rod proteins family.</text>
</comment>
<evidence type="ECO:0000256" key="3">
    <source>
        <dbReference type="ARBA" id="ARBA00014376"/>
    </source>
</evidence>
<evidence type="ECO:0000313" key="8">
    <source>
        <dbReference type="Proteomes" id="UP000199377"/>
    </source>
</evidence>
<keyword evidence="7" id="KW-0282">Flagellum</keyword>
<dbReference type="OrthoDB" id="9788334at2"/>
<evidence type="ECO:0000256" key="5">
    <source>
        <dbReference type="ARBA" id="ARBA00024934"/>
    </source>
</evidence>
<reference evidence="7 8" key="1">
    <citation type="submission" date="2016-10" db="EMBL/GenBank/DDBJ databases">
        <authorList>
            <person name="de Groot N.N."/>
        </authorList>
    </citation>
    <scope>NUCLEOTIDE SEQUENCE [LARGE SCALE GENOMIC DNA]</scope>
    <source>
        <strain evidence="7 8">CGMCC 1.11030</strain>
    </source>
</reference>
<dbReference type="NCBIfam" id="NF009270">
    <property type="entry name" value="PRK12627.1"/>
    <property type="match status" value="1"/>
</dbReference>
<gene>
    <name evidence="7" type="ORF">SAMN05216258_103103</name>
</gene>
<proteinExistence type="inferred from homology"/>
<dbReference type="Proteomes" id="UP000199377">
    <property type="component" value="Unassembled WGS sequence"/>
</dbReference>
<accession>A0A1I3DZM0</accession>
<dbReference type="AlphaFoldDB" id="A0A1I3DZM0"/>
<evidence type="ECO:0000256" key="4">
    <source>
        <dbReference type="ARBA" id="ARBA00023143"/>
    </source>
</evidence>
<keyword evidence="8" id="KW-1185">Reference proteome</keyword>
<keyword evidence="4 6" id="KW-0975">Bacterial flagellum</keyword>
<dbReference type="EMBL" id="FOQH01000003">
    <property type="protein sequence ID" value="SFH92190.1"/>
    <property type="molecule type" value="Genomic_DNA"/>
</dbReference>
<dbReference type="RefSeq" id="WP_092858908.1">
    <property type="nucleotide sequence ID" value="NZ_FOQH01000003.1"/>
</dbReference>
<dbReference type="InterPro" id="IPR006300">
    <property type="entry name" value="FlgB"/>
</dbReference>
<sequence length="137" mass="14236">MSEGLTILSLTEALADHAAGRQALIARNVAHADTPGYRAADLTPFSDSYAARAALDDAGAFRPAATRAGHLSGTGDAASGAEVRAAHLPAAASPNGNTVALEDQMVRAAEAKLQHEMALGVWRKSLDILRVALERPR</sequence>
<name>A0A1I3DZM0_9RHOB</name>
<comment type="function">
    <text evidence="5 6">Structural component of flagellum, the bacterial motility apparatus. Part of the rod structure of flagellar basal body.</text>
</comment>
<comment type="subunit">
    <text evidence="6">The basal body constitutes a major portion of the flagellar organelle and consists of a number of rings mounted on a central rod.</text>
</comment>
<evidence type="ECO:0000256" key="2">
    <source>
        <dbReference type="ARBA" id="ARBA00009677"/>
    </source>
</evidence>
<dbReference type="GO" id="GO:0071973">
    <property type="term" value="P:bacterial-type flagellum-dependent cell motility"/>
    <property type="evidence" value="ECO:0007669"/>
    <property type="project" value="InterPro"/>
</dbReference>
<protein>
    <recommendedName>
        <fullName evidence="3 6">Flagellar basal body rod protein FlgB</fullName>
    </recommendedName>
</protein>